<proteinExistence type="predicted"/>
<evidence type="ECO:0000256" key="1">
    <source>
        <dbReference type="SAM" id="Phobius"/>
    </source>
</evidence>
<comment type="caution">
    <text evidence="2">The sequence shown here is derived from an EMBL/GenBank/DDBJ whole genome shotgun (WGS) entry which is preliminary data.</text>
</comment>
<evidence type="ECO:0000313" key="5">
    <source>
        <dbReference type="Proteomes" id="UP000297014"/>
    </source>
</evidence>
<feature type="transmembrane region" description="Helical" evidence="1">
    <location>
        <begin position="64"/>
        <end position="81"/>
    </location>
</feature>
<reference evidence="2 4" key="1">
    <citation type="journal article" date="2014" name="Genome Announc.">
        <title>Draft Genome Sequence of Bacillus alcalophilus AV1934, a Classic Alkaliphile Isolated from Human Feces in 1934.</title>
        <authorList>
            <person name="Attie O."/>
            <person name="Jayaprakash A."/>
            <person name="Shah H."/>
            <person name="Paulsen I.T."/>
            <person name="Morino M."/>
            <person name="Takahashi Y."/>
            <person name="Narumi I."/>
            <person name="Sachidanandam R."/>
            <person name="Satoh K."/>
            <person name="Ito M."/>
            <person name="Krulwich T.A."/>
        </authorList>
    </citation>
    <scope>NUCLEOTIDE SEQUENCE [LARGE SCALE GENOMIC DNA]</scope>
    <source>
        <strain evidence="2 4">AV1934</strain>
    </source>
</reference>
<organism evidence="2 4">
    <name type="scientific">Alkalihalobacillus alcalophilus ATCC 27647 = CGMCC 1.3604</name>
    <dbReference type="NCBI Taxonomy" id="1218173"/>
    <lineage>
        <taxon>Bacteria</taxon>
        <taxon>Bacillati</taxon>
        <taxon>Bacillota</taxon>
        <taxon>Bacilli</taxon>
        <taxon>Bacillales</taxon>
        <taxon>Bacillaceae</taxon>
        <taxon>Alkalihalobacillus</taxon>
    </lineage>
</organism>
<dbReference type="AlphaFoldDB" id="A0A094WJ09"/>
<keyword evidence="4" id="KW-1185">Reference proteome</keyword>
<name>A0A094WJ09_ALKAL</name>
<dbReference type="EMBL" id="ALPT02000091">
    <property type="protein sequence ID" value="KGA95943.1"/>
    <property type="molecule type" value="Genomic_DNA"/>
</dbReference>
<evidence type="ECO:0000313" key="4">
    <source>
        <dbReference type="Proteomes" id="UP000002754"/>
    </source>
</evidence>
<dbReference type="STRING" id="1218173.BALCAV_0219210"/>
<dbReference type="Proteomes" id="UP000297014">
    <property type="component" value="Unassembled WGS sequence"/>
</dbReference>
<evidence type="ECO:0000313" key="3">
    <source>
        <dbReference type="EMBL" id="THG89085.1"/>
    </source>
</evidence>
<dbReference type="EMBL" id="JALP01000265">
    <property type="protein sequence ID" value="THG89085.1"/>
    <property type="molecule type" value="Genomic_DNA"/>
</dbReference>
<dbReference type="OrthoDB" id="2939890at2"/>
<keyword evidence="1" id="KW-1133">Transmembrane helix</keyword>
<dbReference type="RefSeq" id="WP_003323576.1">
    <property type="nucleotide sequence ID" value="NZ_ALPT02000091.1"/>
</dbReference>
<dbReference type="GO" id="GO:0016301">
    <property type="term" value="F:kinase activity"/>
    <property type="evidence" value="ECO:0007669"/>
    <property type="project" value="UniProtKB-KW"/>
</dbReference>
<feature type="transmembrane region" description="Helical" evidence="1">
    <location>
        <begin position="32"/>
        <end position="52"/>
    </location>
</feature>
<feature type="transmembrane region" description="Helical" evidence="1">
    <location>
        <begin position="7"/>
        <end position="26"/>
    </location>
</feature>
<reference evidence="3 5" key="2">
    <citation type="submission" date="2014-01" db="EMBL/GenBank/DDBJ databases">
        <title>Draft genome sequencing of Bacillus alcalophilus CGMCC 1.3604.</title>
        <authorList>
            <person name="Yang J."/>
            <person name="Diao L."/>
            <person name="Yang S."/>
        </authorList>
    </citation>
    <scope>NUCLEOTIDE SEQUENCE [LARGE SCALE GENOMIC DNA]</scope>
    <source>
        <strain evidence="3 5">CGMCC 1.3604</strain>
    </source>
</reference>
<evidence type="ECO:0000313" key="2">
    <source>
        <dbReference type="EMBL" id="KGA95943.1"/>
    </source>
</evidence>
<dbReference type="Proteomes" id="UP000002754">
    <property type="component" value="Unassembled WGS sequence"/>
</dbReference>
<keyword evidence="2" id="KW-0808">Transferase</keyword>
<sequence length="82" mass="9167">MDKLKWFLYFSAVLLVGIPISIALMSDTTFSSTFSQIVISTATFLVILGKFITVFQKRKENKRFAGDIGAIIGLFIVIIFTL</sequence>
<keyword evidence="1" id="KW-0472">Membrane</keyword>
<accession>A0A094WJ09</accession>
<keyword evidence="1" id="KW-0812">Transmembrane</keyword>
<gene>
    <name evidence="3" type="ORF">AJ85_19595</name>
    <name evidence="2" type="ORF">BALCAV_0219210</name>
</gene>
<keyword evidence="2" id="KW-0418">Kinase</keyword>
<protein>
    <submittedName>
        <fullName evidence="2">Histidine kinase</fullName>
    </submittedName>
</protein>
<dbReference type="eggNOG" id="ENOG5030DJW">
    <property type="taxonomic scope" value="Bacteria"/>
</dbReference>